<dbReference type="NCBIfam" id="TIGR01214">
    <property type="entry name" value="rmlD"/>
    <property type="match status" value="1"/>
</dbReference>
<reference evidence="8 9" key="1">
    <citation type="journal article" date="2019" name="Int. J. Syst. Evol. Microbiol.">
        <title>The Global Catalogue of Microorganisms (GCM) 10K type strain sequencing project: providing services to taxonomists for standard genome sequencing and annotation.</title>
        <authorList>
            <consortium name="The Broad Institute Genomics Platform"/>
            <consortium name="The Broad Institute Genome Sequencing Center for Infectious Disease"/>
            <person name="Wu L."/>
            <person name="Ma J."/>
        </authorList>
    </citation>
    <scope>NUCLEOTIDE SEQUENCE [LARGE SCALE GENOMIC DNA]</scope>
    <source>
        <strain evidence="8 9">JCM 14330</strain>
    </source>
</reference>
<evidence type="ECO:0000313" key="8">
    <source>
        <dbReference type="EMBL" id="GAA0534265.1"/>
    </source>
</evidence>
<comment type="pathway">
    <text evidence="1 6">Carbohydrate biosynthesis; dTDP-L-rhamnose biosynthesis.</text>
</comment>
<sequence length="294" mass="31934">MTILVVGAGGQVGRELILRANHGQQVAGLDRNQLDITNQSAVAEAIRSHCASVVINAAAYTAVDKAEAEPTQAFAINRDAVENLARVCAQADIPLLHLSTDYVFDGEKSTPYDEMDQPRPTSVYGQSKWEGEEALRGVLDKHIILRVSWVFGAHGNNFVRTMLRLAKDRPALRIVDDQHGGPTPASAIADVLLDIAARIVAGQAIAWGTYHYAGAPSVSWYAFGQAIFEEAHVLGLLETPPDVSPISTADYPTPARRPANSELDMTLACRKLHLSAPDWRKAVREVLTTWKHSA</sequence>
<dbReference type="RefSeq" id="WP_343928840.1">
    <property type="nucleotide sequence ID" value="NZ_BAAAEN010000049.1"/>
</dbReference>
<comment type="caution">
    <text evidence="8">The sequence shown here is derived from an EMBL/GenBank/DDBJ whole genome shotgun (WGS) entry which is preliminary data.</text>
</comment>
<dbReference type="Proteomes" id="UP001501706">
    <property type="component" value="Unassembled WGS sequence"/>
</dbReference>
<evidence type="ECO:0000256" key="2">
    <source>
        <dbReference type="ARBA" id="ARBA00010944"/>
    </source>
</evidence>
<dbReference type="EMBL" id="BAAAEN010000049">
    <property type="protein sequence ID" value="GAA0534265.1"/>
    <property type="molecule type" value="Genomic_DNA"/>
</dbReference>
<dbReference type="Gene3D" id="3.90.25.10">
    <property type="entry name" value="UDP-galactose 4-epimerase, domain 1"/>
    <property type="match status" value="1"/>
</dbReference>
<dbReference type="InterPro" id="IPR005913">
    <property type="entry name" value="dTDP_dehydrorham_reduct"/>
</dbReference>
<comment type="function">
    <text evidence="6">Catalyzes the reduction of dTDP-6-deoxy-L-lyxo-4-hexulose to yield dTDP-L-rhamnose.</text>
</comment>
<evidence type="ECO:0000256" key="1">
    <source>
        <dbReference type="ARBA" id="ARBA00004781"/>
    </source>
</evidence>
<dbReference type="PANTHER" id="PTHR10491:SF4">
    <property type="entry name" value="METHIONINE ADENOSYLTRANSFERASE 2 SUBUNIT BETA"/>
    <property type="match status" value="1"/>
</dbReference>
<dbReference type="InterPro" id="IPR029903">
    <property type="entry name" value="RmlD-like-bd"/>
</dbReference>
<comment type="catalytic activity">
    <reaction evidence="5 6">
        <text>dTDP-beta-L-rhamnose + NADP(+) = dTDP-4-dehydro-beta-L-rhamnose + NADPH + H(+)</text>
        <dbReference type="Rhea" id="RHEA:21796"/>
        <dbReference type="ChEBI" id="CHEBI:15378"/>
        <dbReference type="ChEBI" id="CHEBI:57510"/>
        <dbReference type="ChEBI" id="CHEBI:57783"/>
        <dbReference type="ChEBI" id="CHEBI:58349"/>
        <dbReference type="ChEBI" id="CHEBI:62830"/>
        <dbReference type="EC" id="1.1.1.133"/>
    </reaction>
</comment>
<keyword evidence="9" id="KW-1185">Reference proteome</keyword>
<proteinExistence type="inferred from homology"/>
<dbReference type="InterPro" id="IPR036291">
    <property type="entry name" value="NAD(P)-bd_dom_sf"/>
</dbReference>
<evidence type="ECO:0000259" key="7">
    <source>
        <dbReference type="Pfam" id="PF04321"/>
    </source>
</evidence>
<keyword evidence="6" id="KW-0521">NADP</keyword>
<evidence type="ECO:0000256" key="4">
    <source>
        <dbReference type="ARBA" id="ARBA00017099"/>
    </source>
</evidence>
<feature type="domain" description="RmlD-like substrate binding" evidence="7">
    <location>
        <begin position="1"/>
        <end position="289"/>
    </location>
</feature>
<dbReference type="CDD" id="cd05254">
    <property type="entry name" value="dTDP_HR_like_SDR_e"/>
    <property type="match status" value="1"/>
</dbReference>
<gene>
    <name evidence="8" type="primary">rfbD_2</name>
    <name evidence="8" type="ORF">GCM10009097_59210</name>
</gene>
<evidence type="ECO:0000256" key="6">
    <source>
        <dbReference type="RuleBase" id="RU364082"/>
    </source>
</evidence>
<name>A0ABN1D5Z0_9BURK</name>
<keyword evidence="6" id="KW-0560">Oxidoreductase</keyword>
<dbReference type="EC" id="1.1.1.133" evidence="3 6"/>
<accession>A0ABN1D5Z0</accession>
<comment type="similarity">
    <text evidence="2 6">Belongs to the dTDP-4-dehydrorhamnose reductase family.</text>
</comment>
<dbReference type="Pfam" id="PF04321">
    <property type="entry name" value="RmlD_sub_bind"/>
    <property type="match status" value="1"/>
</dbReference>
<dbReference type="Gene3D" id="3.40.50.720">
    <property type="entry name" value="NAD(P)-binding Rossmann-like Domain"/>
    <property type="match status" value="1"/>
</dbReference>
<comment type="cofactor">
    <cofactor evidence="6">
        <name>Mg(2+)</name>
        <dbReference type="ChEBI" id="CHEBI:18420"/>
    </cofactor>
    <text evidence="6">Binds 1 Mg(2+) ion per monomer.</text>
</comment>
<evidence type="ECO:0000256" key="5">
    <source>
        <dbReference type="ARBA" id="ARBA00048200"/>
    </source>
</evidence>
<protein>
    <recommendedName>
        <fullName evidence="4 6">dTDP-4-dehydrorhamnose reductase</fullName>
        <ecNumber evidence="3 6">1.1.1.133</ecNumber>
    </recommendedName>
</protein>
<dbReference type="PANTHER" id="PTHR10491">
    <property type="entry name" value="DTDP-4-DEHYDRORHAMNOSE REDUCTASE"/>
    <property type="match status" value="1"/>
</dbReference>
<organism evidence="8 9">
    <name type="scientific">Pigmentiphaga daeguensis</name>
    <dbReference type="NCBI Taxonomy" id="414049"/>
    <lineage>
        <taxon>Bacteria</taxon>
        <taxon>Pseudomonadati</taxon>
        <taxon>Pseudomonadota</taxon>
        <taxon>Betaproteobacteria</taxon>
        <taxon>Burkholderiales</taxon>
        <taxon>Alcaligenaceae</taxon>
        <taxon>Pigmentiphaga</taxon>
    </lineage>
</organism>
<dbReference type="SUPFAM" id="SSF51735">
    <property type="entry name" value="NAD(P)-binding Rossmann-fold domains"/>
    <property type="match status" value="1"/>
</dbReference>
<evidence type="ECO:0000256" key="3">
    <source>
        <dbReference type="ARBA" id="ARBA00012929"/>
    </source>
</evidence>
<evidence type="ECO:0000313" key="9">
    <source>
        <dbReference type="Proteomes" id="UP001501706"/>
    </source>
</evidence>